<keyword evidence="7 11" id="KW-1133">Transmembrane helix</keyword>
<evidence type="ECO:0000256" key="8">
    <source>
        <dbReference type="ARBA" id="ARBA00023136"/>
    </source>
</evidence>
<dbReference type="FunFam" id="3.40.50.300:FF:000299">
    <property type="entry name" value="ABC transporter ATP-binding protein/permease"/>
    <property type="match status" value="1"/>
</dbReference>
<keyword evidence="2" id="KW-0813">Transport</keyword>
<evidence type="ECO:0000313" key="14">
    <source>
        <dbReference type="EMBL" id="AVM00139.1"/>
    </source>
</evidence>
<keyword evidence="6 14" id="KW-0067">ATP-binding</keyword>
<dbReference type="CDD" id="cd18543">
    <property type="entry name" value="ABC_6TM_Rv0194_D1_like"/>
    <property type="match status" value="1"/>
</dbReference>
<dbReference type="Proteomes" id="UP000239814">
    <property type="component" value="Chromosome"/>
</dbReference>
<dbReference type="Pfam" id="PF00664">
    <property type="entry name" value="ABC_membrane"/>
    <property type="match status" value="2"/>
</dbReference>
<feature type="region of interest" description="Disordered" evidence="10">
    <location>
        <begin position="595"/>
        <end position="651"/>
    </location>
</feature>
<proteinExistence type="inferred from homology"/>
<feature type="compositionally biased region" description="Acidic residues" evidence="10">
    <location>
        <begin position="1282"/>
        <end position="1297"/>
    </location>
</feature>
<feature type="domain" description="ABC transporter" evidence="12">
    <location>
        <begin position="348"/>
        <end position="594"/>
    </location>
</feature>
<dbReference type="SMART" id="SM00382">
    <property type="entry name" value="AAA"/>
    <property type="match status" value="2"/>
</dbReference>
<keyword evidence="8 11" id="KW-0472">Membrane</keyword>
<evidence type="ECO:0000259" key="13">
    <source>
        <dbReference type="PROSITE" id="PS50929"/>
    </source>
</evidence>
<dbReference type="PANTHER" id="PTHR43394">
    <property type="entry name" value="ATP-DEPENDENT PERMEASE MDL1, MITOCHONDRIAL"/>
    <property type="match status" value="1"/>
</dbReference>
<dbReference type="Gene3D" id="3.40.50.300">
    <property type="entry name" value="P-loop containing nucleotide triphosphate hydrolases"/>
    <property type="match status" value="2"/>
</dbReference>
<evidence type="ECO:0000256" key="5">
    <source>
        <dbReference type="ARBA" id="ARBA00022741"/>
    </source>
</evidence>
<feature type="transmembrane region" description="Helical" evidence="11">
    <location>
        <begin position="950"/>
        <end position="971"/>
    </location>
</feature>
<feature type="transmembrane region" description="Helical" evidence="11">
    <location>
        <begin position="143"/>
        <end position="165"/>
    </location>
</feature>
<evidence type="ECO:0000256" key="10">
    <source>
        <dbReference type="SAM" id="MobiDB-lite"/>
    </source>
</evidence>
<dbReference type="PROSITE" id="PS50929">
    <property type="entry name" value="ABC_TM1F"/>
    <property type="match status" value="2"/>
</dbReference>
<evidence type="ECO:0000256" key="2">
    <source>
        <dbReference type="ARBA" id="ARBA00022448"/>
    </source>
</evidence>
<comment type="similarity">
    <text evidence="9">Belongs to the ABC transporter superfamily. Lipid exporter (TC 3.A.1.106) family.</text>
</comment>
<evidence type="ECO:0000313" key="15">
    <source>
        <dbReference type="Proteomes" id="UP000239814"/>
    </source>
</evidence>
<dbReference type="EMBL" id="CP027433">
    <property type="protein sequence ID" value="AVM00139.1"/>
    <property type="molecule type" value="Genomic_DNA"/>
</dbReference>
<feature type="domain" description="ABC transmembrane type-1" evidence="13">
    <location>
        <begin position="33"/>
        <end position="315"/>
    </location>
</feature>
<dbReference type="InterPro" id="IPR017871">
    <property type="entry name" value="ABC_transporter-like_CS"/>
</dbReference>
<dbReference type="InterPro" id="IPR039421">
    <property type="entry name" value="Type_1_exporter"/>
</dbReference>
<feature type="domain" description="ABC transporter" evidence="12">
    <location>
        <begin position="1044"/>
        <end position="1279"/>
    </location>
</feature>
<dbReference type="PROSITE" id="PS00211">
    <property type="entry name" value="ABC_TRANSPORTER_1"/>
    <property type="match status" value="1"/>
</dbReference>
<dbReference type="CDD" id="cd18546">
    <property type="entry name" value="ABC_6TM_Rv0194_D2_like"/>
    <property type="match status" value="1"/>
</dbReference>
<feature type="transmembrane region" description="Helical" evidence="11">
    <location>
        <begin position="924"/>
        <end position="944"/>
    </location>
</feature>
<feature type="transmembrane region" description="Helical" evidence="11">
    <location>
        <begin position="284"/>
        <end position="306"/>
    </location>
</feature>
<dbReference type="GO" id="GO:0016887">
    <property type="term" value="F:ATP hydrolysis activity"/>
    <property type="evidence" value="ECO:0007669"/>
    <property type="project" value="InterPro"/>
</dbReference>
<feature type="transmembrane region" description="Helical" evidence="11">
    <location>
        <begin position="741"/>
        <end position="764"/>
    </location>
</feature>
<evidence type="ECO:0000256" key="9">
    <source>
        <dbReference type="ARBA" id="ARBA00061644"/>
    </source>
</evidence>
<evidence type="ECO:0000259" key="12">
    <source>
        <dbReference type="PROSITE" id="PS50893"/>
    </source>
</evidence>
<evidence type="ECO:0000256" key="7">
    <source>
        <dbReference type="ARBA" id="ARBA00022989"/>
    </source>
</evidence>
<feature type="transmembrane region" description="Helical" evidence="11">
    <location>
        <begin position="843"/>
        <end position="861"/>
    </location>
</feature>
<dbReference type="GO" id="GO:0005524">
    <property type="term" value="F:ATP binding"/>
    <property type="evidence" value="ECO:0007669"/>
    <property type="project" value="UniProtKB-KW"/>
</dbReference>
<feature type="transmembrane region" description="Helical" evidence="11">
    <location>
        <begin position="256"/>
        <end position="278"/>
    </location>
</feature>
<comment type="subcellular location">
    <subcellularLocation>
        <location evidence="1">Cell membrane</location>
        <topology evidence="1">Multi-pass membrane protein</topology>
    </subcellularLocation>
</comment>
<dbReference type="InterPro" id="IPR003593">
    <property type="entry name" value="AAA+_ATPase"/>
</dbReference>
<dbReference type="PROSITE" id="PS50893">
    <property type="entry name" value="ABC_TRANSPORTER_2"/>
    <property type="match status" value="2"/>
</dbReference>
<dbReference type="Pfam" id="PF00005">
    <property type="entry name" value="ABC_tran"/>
    <property type="match status" value="2"/>
</dbReference>
<dbReference type="Gene3D" id="1.20.1560.10">
    <property type="entry name" value="ABC transporter type 1, transmembrane domain"/>
    <property type="match status" value="2"/>
</dbReference>
<dbReference type="GO" id="GO:0015421">
    <property type="term" value="F:ABC-type oligopeptide transporter activity"/>
    <property type="evidence" value="ECO:0007669"/>
    <property type="project" value="TreeGrafter"/>
</dbReference>
<keyword evidence="15" id="KW-1185">Reference proteome</keyword>
<dbReference type="InterPro" id="IPR027417">
    <property type="entry name" value="P-loop_NTPase"/>
</dbReference>
<evidence type="ECO:0000256" key="6">
    <source>
        <dbReference type="ARBA" id="ARBA00022840"/>
    </source>
</evidence>
<evidence type="ECO:0000256" key="3">
    <source>
        <dbReference type="ARBA" id="ARBA00022475"/>
    </source>
</evidence>
<dbReference type="PANTHER" id="PTHR43394:SF1">
    <property type="entry name" value="ATP-BINDING CASSETTE SUB-FAMILY B MEMBER 10, MITOCHONDRIAL"/>
    <property type="match status" value="1"/>
</dbReference>
<dbReference type="InterPro" id="IPR011527">
    <property type="entry name" value="ABC1_TM_dom"/>
</dbReference>
<name>A0A2S0KEN7_9ACTN</name>
<feature type="region of interest" description="Disordered" evidence="10">
    <location>
        <begin position="1280"/>
        <end position="1314"/>
    </location>
</feature>
<feature type="domain" description="ABC transmembrane type-1" evidence="13">
    <location>
        <begin position="705"/>
        <end position="986"/>
    </location>
</feature>
<feature type="transmembrane region" description="Helical" evidence="11">
    <location>
        <begin position="171"/>
        <end position="188"/>
    </location>
</feature>
<feature type="transmembrane region" description="Helical" evidence="11">
    <location>
        <begin position="702"/>
        <end position="721"/>
    </location>
</feature>
<dbReference type="OrthoDB" id="9806127at2"/>
<gene>
    <name evidence="14" type="ORF">C6V83_07465</name>
</gene>
<dbReference type="SUPFAM" id="SSF90123">
    <property type="entry name" value="ABC transporter transmembrane region"/>
    <property type="match status" value="2"/>
</dbReference>
<feature type="transmembrane region" description="Helical" evidence="11">
    <location>
        <begin position="69"/>
        <end position="87"/>
    </location>
</feature>
<keyword evidence="4 11" id="KW-0812">Transmembrane</keyword>
<dbReference type="InterPro" id="IPR003439">
    <property type="entry name" value="ABC_transporter-like_ATP-bd"/>
</dbReference>
<keyword evidence="5" id="KW-0547">Nucleotide-binding</keyword>
<evidence type="ECO:0000256" key="1">
    <source>
        <dbReference type="ARBA" id="ARBA00004651"/>
    </source>
</evidence>
<reference evidence="14 15" key="1">
    <citation type="submission" date="2018-03" db="EMBL/GenBank/DDBJ databases">
        <title>Characteristics and genome of n-alkane degrading marine bacteria Gordonia iterans isolated from crude oil contaminated in Tae-an, South Korea.</title>
        <authorList>
            <person name="Lee S.-S."/>
            <person name="Kim H."/>
        </authorList>
    </citation>
    <scope>NUCLEOTIDE SEQUENCE [LARGE SCALE GENOMIC DNA]</scope>
    <source>
        <strain evidence="14 15">Co17</strain>
    </source>
</reference>
<feature type="compositionally biased region" description="Polar residues" evidence="10">
    <location>
        <begin position="1300"/>
        <end position="1314"/>
    </location>
</feature>
<dbReference type="GO" id="GO:0005886">
    <property type="term" value="C:plasma membrane"/>
    <property type="evidence" value="ECO:0007669"/>
    <property type="project" value="UniProtKB-SubCell"/>
</dbReference>
<feature type="transmembrane region" description="Helical" evidence="11">
    <location>
        <begin position="819"/>
        <end position="837"/>
    </location>
</feature>
<dbReference type="SUPFAM" id="SSF52540">
    <property type="entry name" value="P-loop containing nucleoside triphosphate hydrolases"/>
    <property type="match status" value="2"/>
</dbReference>
<organism evidence="14 15">
    <name type="scientific">Gordonia iterans</name>
    <dbReference type="NCBI Taxonomy" id="1004901"/>
    <lineage>
        <taxon>Bacteria</taxon>
        <taxon>Bacillati</taxon>
        <taxon>Actinomycetota</taxon>
        <taxon>Actinomycetes</taxon>
        <taxon>Mycobacteriales</taxon>
        <taxon>Gordoniaceae</taxon>
        <taxon>Gordonia</taxon>
    </lineage>
</organism>
<accession>A0A2S0KEN7</accession>
<feature type="region of interest" description="Disordered" evidence="10">
    <location>
        <begin position="1010"/>
        <end position="1041"/>
    </location>
</feature>
<evidence type="ECO:0000256" key="4">
    <source>
        <dbReference type="ARBA" id="ARBA00022692"/>
    </source>
</evidence>
<protein>
    <submittedName>
        <fullName evidence="14">ABC transporter ATP-binding protein</fullName>
    </submittedName>
</protein>
<keyword evidence="3" id="KW-1003">Cell membrane</keyword>
<dbReference type="InterPro" id="IPR036640">
    <property type="entry name" value="ABC1_TM_sf"/>
</dbReference>
<evidence type="ECO:0000256" key="11">
    <source>
        <dbReference type="SAM" id="Phobius"/>
    </source>
</evidence>
<feature type="transmembrane region" description="Helical" evidence="11">
    <location>
        <begin position="31"/>
        <end position="57"/>
    </location>
</feature>
<sequence length="1314" mass="137840">MPRPPVDRRRASLTPGPIARLAGRCWRHRRLAVVTAAVTLGAVAVDLTAPLLARAAIDHATGAVTGGPALGVLIALLLAAALVRYACQFGRRLTAGRLSIVVQDDLRRSMLDTLLHVDGRAQDSIRTGQVVSRSISDLQVVQSLLAMTPLALGGAVQAVLAIGIMWWLSPLLTLVTLTMVPLIALVAYRGRRRLFAATWSAQQAAAELAGHVEETVTGVRVVKGFGQERRATDELTALGGTLYRLRLRAARLSARFTPTLSAVPQLGLVLVIAVGGWLTLRGELTAGTFLAFATYLATMTALARILTNLVVASQLAAASADRVFGVIDHPRDPALDNTETLPDGPLGLALDDVHFAHGGRPVLSGVSLTVAPGECVAVVGGPGSGKSSLVSLFDGTYPADSGTVAVVDQAGRTYDVGALAPDALHAAMAVAFDEPFLYSDTVAANVALGPLPPPPPDDPALRVATDRAAATGFVEALPEGFASPVGERGLTLSGGQRQRIALARAFHARPRILVLDDATSAVDAITETDILGRLRSTGTDEGAGPTTMLVLAHRRSTLAVADRVAVLDGGRIVDVGTVAELDARCARFRELMSPLAPSEPSADHSRASSPEPTAAQLWPDDAPVPEPARTQVSAAKSRPGAPGGGGGGQIASALGAVPATPELEAAVAALPPADEDPRVDVDAARREDPSFSLRQILRPVRGLLIVVLATVVLDTLIGLAFPSLARVVLDAAAAQHADVLWAATAAGVVLVVLGWAAGAVNTVFAARAGERVLYGLRVRSYAHLQRLGLDYYERELSGRIMTRMTTDVDALSNFIQTSLTNAVVALLTVFGVLAALLATDWRLALAIVPVFPILALATVWFRRVAGDAYTRARELVSAVNADFQENIAALTPTRAYRHTEIARERFARRSDAWVAARMVSQRAVALYFPFITFCADVAAAVAIGVGAHQIAQGGLSAGTLVAFVLYLALLFGPVQQLTTVFDAYQQAAVGLRRIGDLLGTPSSLVERQAVSTPLNQRDDHTPPTDRQAVSTPLNQRDDRGGARVCLDGVSFRYAGAQTDALHQVDLHLEPGTSLALVGPTGAGKSTVVKLLARFYDPTHGRITFDGDDLRDLDLHRYRARLGVVPQEAHLFAGTVADNIAYGRPDATREQIAEAARRVGASAMIAGLPTGMRTPVTERGRSLSSGQRQLIALARAELVEPDLILLDEATAHLDQATEAQVLAAATALRSRRTSVIVAHRLATAARADRVAVVSGGEIVELGTHDDLLAAGGAYAALWAAGTEPDDAQSDDAQSDDAESTGAESAESTTRSGVAP</sequence>
<dbReference type="KEGG" id="git:C6V83_07465"/>